<comment type="caution">
    <text evidence="2">The sequence shown here is derived from an EMBL/GenBank/DDBJ whole genome shotgun (WGS) entry which is preliminary data.</text>
</comment>
<organism evidence="2 3">
    <name type="scientific">Albula glossodonta</name>
    <name type="common">roundjaw bonefish</name>
    <dbReference type="NCBI Taxonomy" id="121402"/>
    <lineage>
        <taxon>Eukaryota</taxon>
        <taxon>Metazoa</taxon>
        <taxon>Chordata</taxon>
        <taxon>Craniata</taxon>
        <taxon>Vertebrata</taxon>
        <taxon>Euteleostomi</taxon>
        <taxon>Actinopterygii</taxon>
        <taxon>Neopterygii</taxon>
        <taxon>Teleostei</taxon>
        <taxon>Albuliformes</taxon>
        <taxon>Albulidae</taxon>
        <taxon>Albula</taxon>
    </lineage>
</organism>
<feature type="compositionally biased region" description="Polar residues" evidence="1">
    <location>
        <begin position="82"/>
        <end position="97"/>
    </location>
</feature>
<feature type="region of interest" description="Disordered" evidence="1">
    <location>
        <begin position="348"/>
        <end position="501"/>
    </location>
</feature>
<feature type="compositionally biased region" description="Acidic residues" evidence="1">
    <location>
        <begin position="402"/>
        <end position="418"/>
    </location>
</feature>
<feature type="compositionally biased region" description="Basic and acidic residues" evidence="1">
    <location>
        <begin position="433"/>
        <end position="451"/>
    </location>
</feature>
<feature type="non-terminal residue" evidence="2">
    <location>
        <position position="501"/>
    </location>
</feature>
<feature type="region of interest" description="Disordered" evidence="1">
    <location>
        <begin position="37"/>
        <end position="125"/>
    </location>
</feature>
<evidence type="ECO:0000313" key="3">
    <source>
        <dbReference type="Proteomes" id="UP000824540"/>
    </source>
</evidence>
<gene>
    <name evidence="2" type="ORF">JZ751_002691</name>
</gene>
<keyword evidence="3" id="KW-1185">Reference proteome</keyword>
<accession>A0A8T2N8S4</accession>
<feature type="compositionally biased region" description="Basic and acidic residues" evidence="1">
    <location>
        <begin position="56"/>
        <end position="68"/>
    </location>
</feature>
<feature type="compositionally biased region" description="Low complexity" evidence="1">
    <location>
        <begin position="221"/>
        <end position="238"/>
    </location>
</feature>
<evidence type="ECO:0000256" key="1">
    <source>
        <dbReference type="SAM" id="MobiDB-lite"/>
    </source>
</evidence>
<dbReference type="Proteomes" id="UP000824540">
    <property type="component" value="Unassembled WGS sequence"/>
</dbReference>
<protein>
    <recommendedName>
        <fullName evidence="4">Cyclic nucleotide-gated cation channel beta-1-like</fullName>
    </recommendedName>
</protein>
<feature type="region of interest" description="Disordered" evidence="1">
    <location>
        <begin position="143"/>
        <end position="174"/>
    </location>
</feature>
<feature type="region of interest" description="Disordered" evidence="1">
    <location>
        <begin position="293"/>
        <end position="315"/>
    </location>
</feature>
<reference evidence="2" key="1">
    <citation type="thesis" date="2021" institute="BYU ScholarsArchive" country="Provo, UT, USA">
        <title>Applications of and Algorithms for Genome Assembly and Genomic Analyses with an Emphasis on Marine Teleosts.</title>
        <authorList>
            <person name="Pickett B.D."/>
        </authorList>
    </citation>
    <scope>NUCLEOTIDE SEQUENCE</scope>
    <source>
        <strain evidence="2">HI-2016</strain>
    </source>
</reference>
<proteinExistence type="predicted"/>
<dbReference type="EMBL" id="JAFBMS010000102">
    <property type="protein sequence ID" value="KAG9336344.1"/>
    <property type="molecule type" value="Genomic_DNA"/>
</dbReference>
<name>A0A8T2N8S4_9TELE</name>
<dbReference type="AlphaFoldDB" id="A0A8T2N8S4"/>
<feature type="region of interest" description="Disordered" evidence="1">
    <location>
        <begin position="218"/>
        <end position="260"/>
    </location>
</feature>
<dbReference type="OrthoDB" id="421226at2759"/>
<evidence type="ECO:0008006" key="4">
    <source>
        <dbReference type="Google" id="ProtNLM"/>
    </source>
</evidence>
<sequence length="501" mass="54983">MNERDNNLSLEIVTEAGEAELCCGMFNWVVKVVPHPPASPGSLAEEEKPSQPNSAAEKRVTFKDEVMKAKAQARGGEETSEESSAQGGMINWISNGFASALPQPPGSPMLSRANSEVKEDNAVDTRQGGGVIGWIVQGLGKVVPQPDEKYQESPEPDEDTEIHEAKDVPDAEPLPHIPVVDVMSEEEISEIHDSSQVFPPSMIDWIKNGIVKMVPQPEIHAPVPSDPSSKKSSSAPPKVTSPPPDSIKSTDEETTGPNVVGWIFRGLGRMMPQPVLKPREDNGQPAADVVVEEVDSDWENEKQDQPQAQNAPLSMLPQVLAMQPEDAEVQLNQCETVMETEEAAMAVQEDCPCQDQEDTTERAVNQDGQAEDNAQHEEDQKTTPANEVTHKASNDEQSPNIQEEESEEDSECLEDMAPMEDTICPPQLETEEEEKKVPSPEPKEKEAEKEPVNLPPQAEEPESEKVKKRDSLFQAIPAVPPPVTKQPEPIKDRHPHPDDVQ</sequence>
<feature type="compositionally biased region" description="Basic and acidic residues" evidence="1">
    <location>
        <begin position="488"/>
        <end position="501"/>
    </location>
</feature>
<evidence type="ECO:0000313" key="2">
    <source>
        <dbReference type="EMBL" id="KAG9336344.1"/>
    </source>
</evidence>